<dbReference type="SUPFAM" id="SSF54427">
    <property type="entry name" value="NTF2-like"/>
    <property type="match status" value="1"/>
</dbReference>
<dbReference type="SUPFAM" id="SSF88659">
    <property type="entry name" value="Sigma3 and sigma4 domains of RNA polymerase sigma factors"/>
    <property type="match status" value="1"/>
</dbReference>
<dbReference type="InterPro" id="IPR032710">
    <property type="entry name" value="NTF2-like_dom_sf"/>
</dbReference>
<dbReference type="Pfam" id="PF04542">
    <property type="entry name" value="Sigma70_r2"/>
    <property type="match status" value="1"/>
</dbReference>
<organism evidence="4 5">
    <name type="scientific">Piscibacillus salipiscarius</name>
    <dbReference type="NCBI Taxonomy" id="299480"/>
    <lineage>
        <taxon>Bacteria</taxon>
        <taxon>Bacillati</taxon>
        <taxon>Bacillota</taxon>
        <taxon>Bacilli</taxon>
        <taxon>Bacillales</taxon>
        <taxon>Bacillaceae</taxon>
        <taxon>Piscibacillus</taxon>
    </lineage>
</organism>
<feature type="domain" description="RNA polymerase sigma factor 70 region 4 type 2" evidence="3">
    <location>
        <begin position="109"/>
        <end position="160"/>
    </location>
</feature>
<dbReference type="InterPro" id="IPR007627">
    <property type="entry name" value="RNA_pol_sigma70_r2"/>
</dbReference>
<dbReference type="InterPro" id="IPR013249">
    <property type="entry name" value="RNA_pol_sigma70_r4_t2"/>
</dbReference>
<sequence length="287" mass="33231">MQITNEDYQLFKPLLFSLGYRMLGSVAEAEDMVQETFLKAYQIDEERVKNKKAYLCKIMTNLCLDLLKSAWYKREKYVGPWNPEPLLLEKLHALDPSEKVIQKEGLSIAYLRMMEHLKADERTVLLLREVLNFSYSEIANNIKKSEENCRKIFSRAKQKISVVEGESLNYEENKSIIDRFIEAFQMEHTDTLLELISNNVTLYSDGGGKVTAAIRPITSVTNVLALLYGIIKKAPNDLYFRVNSVNYQPAIVIYINGKFHSIISFYISDKKISEIYLTMNPEKLHVY</sequence>
<comment type="caution">
    <text evidence="4">The sequence shown here is derived from an EMBL/GenBank/DDBJ whole genome shotgun (WGS) entry which is preliminary data.</text>
</comment>
<proteinExistence type="predicted"/>
<protein>
    <submittedName>
        <fullName evidence="4">RNA polymerase sigma-70 factor</fullName>
    </submittedName>
</protein>
<dbReference type="Gene3D" id="1.10.10.10">
    <property type="entry name" value="Winged helix-like DNA-binding domain superfamily/Winged helix DNA-binding domain"/>
    <property type="match status" value="1"/>
</dbReference>
<name>A0ABW5QAE1_9BACI</name>
<dbReference type="PANTHER" id="PTHR30173">
    <property type="entry name" value="SIGMA 19 FACTOR"/>
    <property type="match status" value="1"/>
</dbReference>
<dbReference type="InterPro" id="IPR052704">
    <property type="entry name" value="ECF_Sigma-70_Domain"/>
</dbReference>
<gene>
    <name evidence="4" type="ORF">ACFSW4_08430</name>
</gene>
<evidence type="ECO:0000259" key="3">
    <source>
        <dbReference type="Pfam" id="PF08281"/>
    </source>
</evidence>
<dbReference type="InterPro" id="IPR013324">
    <property type="entry name" value="RNA_pol_sigma_r3/r4-like"/>
</dbReference>
<dbReference type="RefSeq" id="WP_377328657.1">
    <property type="nucleotide sequence ID" value="NZ_JBHUMZ010000019.1"/>
</dbReference>
<evidence type="ECO:0000259" key="2">
    <source>
        <dbReference type="Pfam" id="PF04542"/>
    </source>
</evidence>
<feature type="domain" description="RNA polymerase sigma-70 region 2" evidence="2">
    <location>
        <begin position="8"/>
        <end position="71"/>
    </location>
</feature>
<dbReference type="NCBIfam" id="TIGR02937">
    <property type="entry name" value="sigma70-ECF"/>
    <property type="match status" value="1"/>
</dbReference>
<keyword evidence="5" id="KW-1185">Reference proteome</keyword>
<comment type="subunit">
    <text evidence="1">Interacts transiently with the RNA polymerase catalytic core formed by RpoA, RpoB, RpoC and RpoZ (2 alpha, 1 beta, 1 beta' and 1 omega subunit) to form the RNA polymerase holoenzyme that can initiate transcription.</text>
</comment>
<dbReference type="InterPro" id="IPR014284">
    <property type="entry name" value="RNA_pol_sigma-70_dom"/>
</dbReference>
<dbReference type="InterPro" id="IPR014303">
    <property type="entry name" value="RNA_pol_sigma-70_ECF"/>
</dbReference>
<evidence type="ECO:0000313" key="5">
    <source>
        <dbReference type="Proteomes" id="UP001597452"/>
    </source>
</evidence>
<dbReference type="InterPro" id="IPR036388">
    <property type="entry name" value="WH-like_DNA-bd_sf"/>
</dbReference>
<dbReference type="PANTHER" id="PTHR30173:SF36">
    <property type="entry name" value="ECF RNA POLYMERASE SIGMA FACTOR SIGJ"/>
    <property type="match status" value="1"/>
</dbReference>
<dbReference type="Pfam" id="PF08281">
    <property type="entry name" value="Sigma70_r4_2"/>
    <property type="match status" value="1"/>
</dbReference>
<accession>A0ABW5QAE1</accession>
<dbReference type="EMBL" id="JBHUMZ010000019">
    <property type="protein sequence ID" value="MFD2638887.1"/>
    <property type="molecule type" value="Genomic_DNA"/>
</dbReference>
<dbReference type="InterPro" id="IPR013325">
    <property type="entry name" value="RNA_pol_sigma_r2"/>
</dbReference>
<dbReference type="SUPFAM" id="SSF88946">
    <property type="entry name" value="Sigma2 domain of RNA polymerase sigma factors"/>
    <property type="match status" value="1"/>
</dbReference>
<dbReference type="Proteomes" id="UP001597452">
    <property type="component" value="Unassembled WGS sequence"/>
</dbReference>
<dbReference type="Gene3D" id="1.10.1740.10">
    <property type="match status" value="1"/>
</dbReference>
<evidence type="ECO:0000256" key="1">
    <source>
        <dbReference type="ARBA" id="ARBA00011344"/>
    </source>
</evidence>
<evidence type="ECO:0000313" key="4">
    <source>
        <dbReference type="EMBL" id="MFD2638887.1"/>
    </source>
</evidence>
<dbReference type="NCBIfam" id="NF007214">
    <property type="entry name" value="PRK09636.1"/>
    <property type="match status" value="1"/>
</dbReference>
<reference evidence="5" key="1">
    <citation type="journal article" date="2019" name="Int. J. Syst. Evol. Microbiol.">
        <title>The Global Catalogue of Microorganisms (GCM) 10K type strain sequencing project: providing services to taxonomists for standard genome sequencing and annotation.</title>
        <authorList>
            <consortium name="The Broad Institute Genomics Platform"/>
            <consortium name="The Broad Institute Genome Sequencing Center for Infectious Disease"/>
            <person name="Wu L."/>
            <person name="Ma J."/>
        </authorList>
    </citation>
    <scope>NUCLEOTIDE SEQUENCE [LARGE SCALE GENOMIC DNA]</scope>
    <source>
        <strain evidence="5">TISTR 1571</strain>
    </source>
</reference>
<dbReference type="NCBIfam" id="TIGR02957">
    <property type="entry name" value="SigX4"/>
    <property type="match status" value="1"/>
</dbReference>